<evidence type="ECO:0000313" key="1">
    <source>
        <dbReference type="EMBL" id="MFD1385031.1"/>
    </source>
</evidence>
<keyword evidence="2" id="KW-1185">Reference proteome</keyword>
<dbReference type="RefSeq" id="WP_377369806.1">
    <property type="nucleotide sequence ID" value="NZ_JBHTMN010000018.1"/>
</dbReference>
<organism evidence="1 2">
    <name type="scientific">Rhodanobacter aciditrophus</name>
    <dbReference type="NCBI Taxonomy" id="1623218"/>
    <lineage>
        <taxon>Bacteria</taxon>
        <taxon>Pseudomonadati</taxon>
        <taxon>Pseudomonadota</taxon>
        <taxon>Gammaproteobacteria</taxon>
        <taxon>Lysobacterales</taxon>
        <taxon>Rhodanobacteraceae</taxon>
        <taxon>Rhodanobacter</taxon>
    </lineage>
</organism>
<reference evidence="2" key="1">
    <citation type="journal article" date="2019" name="Int. J. Syst. Evol. Microbiol.">
        <title>The Global Catalogue of Microorganisms (GCM) 10K type strain sequencing project: providing services to taxonomists for standard genome sequencing and annotation.</title>
        <authorList>
            <consortium name="The Broad Institute Genomics Platform"/>
            <consortium name="The Broad Institute Genome Sequencing Center for Infectious Disease"/>
            <person name="Wu L."/>
            <person name="Ma J."/>
        </authorList>
    </citation>
    <scope>NUCLEOTIDE SEQUENCE [LARGE SCALE GENOMIC DNA]</scope>
    <source>
        <strain evidence="2">JCM 30774</strain>
    </source>
</reference>
<gene>
    <name evidence="1" type="ORF">ACFQ45_16885</name>
</gene>
<protein>
    <submittedName>
        <fullName evidence="1">Uncharacterized protein</fullName>
    </submittedName>
</protein>
<dbReference type="EMBL" id="JBHTMN010000018">
    <property type="protein sequence ID" value="MFD1385031.1"/>
    <property type="molecule type" value="Genomic_DNA"/>
</dbReference>
<dbReference type="Proteomes" id="UP001597059">
    <property type="component" value="Unassembled WGS sequence"/>
</dbReference>
<name>A0ABW4B725_9GAMM</name>
<evidence type="ECO:0000313" key="2">
    <source>
        <dbReference type="Proteomes" id="UP001597059"/>
    </source>
</evidence>
<accession>A0ABW4B725</accession>
<sequence length="53" mass="5940">MDYALAFEVAEYFRLSATEATRIYDEVLGAVGGCSQQDISHREQLLKLVAFNV</sequence>
<proteinExistence type="predicted"/>
<comment type="caution">
    <text evidence="1">The sequence shown here is derived from an EMBL/GenBank/DDBJ whole genome shotgun (WGS) entry which is preliminary data.</text>
</comment>